<keyword evidence="4" id="KW-1185">Reference proteome</keyword>
<dbReference type="GO" id="GO:0003677">
    <property type="term" value="F:DNA binding"/>
    <property type="evidence" value="ECO:0007669"/>
    <property type="project" value="InterPro"/>
</dbReference>
<dbReference type="Proteomes" id="UP001321473">
    <property type="component" value="Unassembled WGS sequence"/>
</dbReference>
<proteinExistence type="predicted"/>
<feature type="domain" description="BESS" evidence="2">
    <location>
        <begin position="100"/>
        <end position="138"/>
    </location>
</feature>
<sequence length="138" mass="15709">MTAQVLLQNIVTGYCDIEPVSIPSSENSQGQAGGAFTAEQRIATDMAVAPDNQSLLDEAPSLTPPLLHQKPGHYRRKENIKSFREELEQVSALIRNNTPQDMDEHFAMSLVHHMWRVKPERRIKMQLRVLQVMQEFAE</sequence>
<dbReference type="EMBL" id="JARKHS020036569">
    <property type="protein sequence ID" value="KAK8755911.1"/>
    <property type="molecule type" value="Genomic_DNA"/>
</dbReference>
<reference evidence="3 4" key="1">
    <citation type="journal article" date="2023" name="Arcadia Sci">
        <title>De novo assembly of a long-read Amblyomma americanum tick genome.</title>
        <authorList>
            <person name="Chou S."/>
            <person name="Poskanzer K.E."/>
            <person name="Rollins M."/>
            <person name="Thuy-Boun P.S."/>
        </authorList>
    </citation>
    <scope>NUCLEOTIDE SEQUENCE [LARGE SCALE GENOMIC DNA]</scope>
    <source>
        <strain evidence="3">F_SG_1</strain>
        <tissue evidence="3">Salivary glands</tissue>
    </source>
</reference>
<accession>A0AAQ4D0C1</accession>
<comment type="caution">
    <text evidence="3">The sequence shown here is derived from an EMBL/GenBank/DDBJ whole genome shotgun (WGS) entry which is preliminary data.</text>
</comment>
<keyword evidence="1" id="KW-0539">Nucleus</keyword>
<comment type="subcellular location">
    <subcellularLocation>
        <location evidence="1">Nucleus</location>
    </subcellularLocation>
</comment>
<dbReference type="AlphaFoldDB" id="A0AAQ4D0C1"/>
<dbReference type="InterPro" id="IPR004210">
    <property type="entry name" value="BESS_motif"/>
</dbReference>
<evidence type="ECO:0000259" key="2">
    <source>
        <dbReference type="PROSITE" id="PS51031"/>
    </source>
</evidence>
<organism evidence="3 4">
    <name type="scientific">Amblyomma americanum</name>
    <name type="common">Lone star tick</name>
    <dbReference type="NCBI Taxonomy" id="6943"/>
    <lineage>
        <taxon>Eukaryota</taxon>
        <taxon>Metazoa</taxon>
        <taxon>Ecdysozoa</taxon>
        <taxon>Arthropoda</taxon>
        <taxon>Chelicerata</taxon>
        <taxon>Arachnida</taxon>
        <taxon>Acari</taxon>
        <taxon>Parasitiformes</taxon>
        <taxon>Ixodida</taxon>
        <taxon>Ixodoidea</taxon>
        <taxon>Ixodidae</taxon>
        <taxon>Amblyomminae</taxon>
        <taxon>Amblyomma</taxon>
    </lineage>
</organism>
<evidence type="ECO:0000313" key="3">
    <source>
        <dbReference type="EMBL" id="KAK8755911.1"/>
    </source>
</evidence>
<dbReference type="GO" id="GO:0005634">
    <property type="term" value="C:nucleus"/>
    <property type="evidence" value="ECO:0007669"/>
    <property type="project" value="UniProtKB-SubCell"/>
</dbReference>
<name>A0AAQ4D0C1_AMBAM</name>
<protein>
    <recommendedName>
        <fullName evidence="2">BESS domain-containing protein</fullName>
    </recommendedName>
</protein>
<evidence type="ECO:0000313" key="4">
    <source>
        <dbReference type="Proteomes" id="UP001321473"/>
    </source>
</evidence>
<evidence type="ECO:0000256" key="1">
    <source>
        <dbReference type="PROSITE-ProRule" id="PRU00371"/>
    </source>
</evidence>
<dbReference type="PROSITE" id="PS51031">
    <property type="entry name" value="BESS"/>
    <property type="match status" value="1"/>
</dbReference>
<gene>
    <name evidence="3" type="ORF">V5799_001388</name>
</gene>